<dbReference type="PANTHER" id="PTHR45138">
    <property type="entry name" value="REGULATORY COMPONENTS OF SENSORY TRANSDUCTION SYSTEM"/>
    <property type="match status" value="1"/>
</dbReference>
<evidence type="ECO:0000313" key="6">
    <source>
        <dbReference type="Proteomes" id="UP000248925"/>
    </source>
</evidence>
<dbReference type="InterPro" id="IPR043128">
    <property type="entry name" value="Rev_trsase/Diguanyl_cyclase"/>
</dbReference>
<comment type="catalytic activity">
    <reaction evidence="2">
        <text>2 GTP = 3',3'-c-di-GMP + 2 diphosphate</text>
        <dbReference type="Rhea" id="RHEA:24898"/>
        <dbReference type="ChEBI" id="CHEBI:33019"/>
        <dbReference type="ChEBI" id="CHEBI:37565"/>
        <dbReference type="ChEBI" id="CHEBI:58805"/>
        <dbReference type="EC" id="2.7.7.65"/>
    </reaction>
</comment>
<dbReference type="NCBIfam" id="TIGR00254">
    <property type="entry name" value="GGDEF"/>
    <property type="match status" value="1"/>
</dbReference>
<dbReference type="EC" id="2.7.7.65" evidence="1"/>
<dbReference type="OrthoDB" id="9812260at2"/>
<keyword evidence="6" id="KW-1185">Reference proteome</keyword>
<dbReference type="InterPro" id="IPR029787">
    <property type="entry name" value="Nucleotide_cyclase"/>
</dbReference>
<keyword evidence="3" id="KW-0472">Membrane</keyword>
<dbReference type="InterPro" id="IPR000160">
    <property type="entry name" value="GGDEF_dom"/>
</dbReference>
<proteinExistence type="predicted"/>
<feature type="transmembrane region" description="Helical" evidence="3">
    <location>
        <begin position="148"/>
        <end position="171"/>
    </location>
</feature>
<evidence type="ECO:0000256" key="3">
    <source>
        <dbReference type="SAM" id="Phobius"/>
    </source>
</evidence>
<dbReference type="EMBL" id="PCDP01000001">
    <property type="protein sequence ID" value="PZM16857.1"/>
    <property type="molecule type" value="Genomic_DNA"/>
</dbReference>
<keyword evidence="3" id="KW-1133">Transmembrane helix</keyword>
<dbReference type="PANTHER" id="PTHR45138:SF9">
    <property type="entry name" value="DIGUANYLATE CYCLASE DGCM-RELATED"/>
    <property type="match status" value="1"/>
</dbReference>
<sequence>MFNITTGLTIWCSEAVTLAAVLLLAWHHDRKAWVYLMWSLGLVTSAIGFALVAASGFLPSLLSIGIGNALALLGESAWIAGFYLMDRRKPEWSALLPPAIWLAGIFLPWVSESFANRVVLYNLAGAAGATLLAAAVRPSRYGREAVRVPLAFVFMAFACLCFFVALAMVVMRPSETAAMNYRAVSALGSALLITMSIALTGRLLMERSERRLRALTITDSLTSVLNRRGLQESFSQMTAKAADPSRKIAALLFDLDHFKRINDTHGHQAGDKVLCEFSRMARKFIPRGGAFGRMGGEEFIAFVMVGDQTEAEAIAELIRTEFCRVPLLAGTALVTASVSVGIAIAPMAAAEWDRLVSAADRALYAAKRAGRNCSIVFNEEEAAMAHELQPDANSGELVPSLDDQIHALRRLGTLSGR</sequence>
<reference evidence="5 6" key="1">
    <citation type="journal article" date="2018" name="Sci. Rep.">
        <title>Rhizobium tumorigenes sp. nov., a novel plant tumorigenic bacterium isolated from cane gall tumors on thornless blackberry.</title>
        <authorList>
            <person name="Kuzmanovi N."/>
            <person name="Smalla K."/>
            <person name="Gronow S."/>
            <person name="PuBawska J."/>
        </authorList>
    </citation>
    <scope>NUCLEOTIDE SEQUENCE [LARGE SCALE GENOMIC DNA]</scope>
    <source>
        <strain evidence="5 6">CCBAU 85046</strain>
    </source>
</reference>
<feature type="transmembrane region" description="Helical" evidence="3">
    <location>
        <begin position="92"/>
        <end position="111"/>
    </location>
</feature>
<dbReference type="PROSITE" id="PS50887">
    <property type="entry name" value="GGDEF"/>
    <property type="match status" value="1"/>
</dbReference>
<dbReference type="GO" id="GO:0052621">
    <property type="term" value="F:diguanylate cyclase activity"/>
    <property type="evidence" value="ECO:0007669"/>
    <property type="project" value="UniProtKB-EC"/>
</dbReference>
<dbReference type="InterPro" id="IPR050469">
    <property type="entry name" value="Diguanylate_Cyclase"/>
</dbReference>
<dbReference type="Gene3D" id="3.30.70.270">
    <property type="match status" value="1"/>
</dbReference>
<dbReference type="Proteomes" id="UP000248925">
    <property type="component" value="Unassembled WGS sequence"/>
</dbReference>
<dbReference type="AlphaFoldDB" id="A0A2W4CW06"/>
<feature type="transmembrane region" description="Helical" evidence="3">
    <location>
        <begin position="6"/>
        <end position="26"/>
    </location>
</feature>
<keyword evidence="3" id="KW-0812">Transmembrane</keyword>
<evidence type="ECO:0000259" key="4">
    <source>
        <dbReference type="PROSITE" id="PS50887"/>
    </source>
</evidence>
<name>A0A2W4CW06_9HYPH</name>
<accession>A0A2W4CW06</accession>
<dbReference type="Pfam" id="PF00990">
    <property type="entry name" value="GGDEF"/>
    <property type="match status" value="1"/>
</dbReference>
<dbReference type="SMART" id="SM00267">
    <property type="entry name" value="GGDEF"/>
    <property type="match status" value="1"/>
</dbReference>
<evidence type="ECO:0000256" key="1">
    <source>
        <dbReference type="ARBA" id="ARBA00012528"/>
    </source>
</evidence>
<organism evidence="5 6">
    <name type="scientific">Rhizobium tubonense</name>
    <dbReference type="NCBI Taxonomy" id="484088"/>
    <lineage>
        <taxon>Bacteria</taxon>
        <taxon>Pseudomonadati</taxon>
        <taxon>Pseudomonadota</taxon>
        <taxon>Alphaproteobacteria</taxon>
        <taxon>Hyphomicrobiales</taxon>
        <taxon>Rhizobiaceae</taxon>
        <taxon>Rhizobium/Agrobacterium group</taxon>
        <taxon>Rhizobium</taxon>
    </lineage>
</organism>
<feature type="domain" description="GGDEF" evidence="4">
    <location>
        <begin position="246"/>
        <end position="379"/>
    </location>
</feature>
<feature type="transmembrane region" description="Helical" evidence="3">
    <location>
        <begin position="64"/>
        <end position="85"/>
    </location>
</feature>
<dbReference type="CDD" id="cd01949">
    <property type="entry name" value="GGDEF"/>
    <property type="match status" value="1"/>
</dbReference>
<evidence type="ECO:0000313" key="5">
    <source>
        <dbReference type="EMBL" id="PZM16857.1"/>
    </source>
</evidence>
<gene>
    <name evidence="5" type="ORF">CPY51_00990</name>
</gene>
<protein>
    <recommendedName>
        <fullName evidence="1">diguanylate cyclase</fullName>
        <ecNumber evidence="1">2.7.7.65</ecNumber>
    </recommendedName>
</protein>
<feature type="transmembrane region" description="Helical" evidence="3">
    <location>
        <begin position="183"/>
        <end position="205"/>
    </location>
</feature>
<dbReference type="RefSeq" id="WP_111158186.1">
    <property type="nucleotide sequence ID" value="NZ_PCDP01000001.1"/>
</dbReference>
<dbReference type="SUPFAM" id="SSF55073">
    <property type="entry name" value="Nucleotide cyclase"/>
    <property type="match status" value="1"/>
</dbReference>
<feature type="transmembrane region" description="Helical" evidence="3">
    <location>
        <begin position="117"/>
        <end position="136"/>
    </location>
</feature>
<dbReference type="FunFam" id="3.30.70.270:FF:000001">
    <property type="entry name" value="Diguanylate cyclase domain protein"/>
    <property type="match status" value="1"/>
</dbReference>
<evidence type="ECO:0000256" key="2">
    <source>
        <dbReference type="ARBA" id="ARBA00034247"/>
    </source>
</evidence>
<feature type="transmembrane region" description="Helical" evidence="3">
    <location>
        <begin position="33"/>
        <end position="58"/>
    </location>
</feature>
<comment type="caution">
    <text evidence="5">The sequence shown here is derived from an EMBL/GenBank/DDBJ whole genome shotgun (WGS) entry which is preliminary data.</text>
</comment>